<keyword evidence="2" id="KW-0863">Zinc-finger</keyword>
<dbReference type="PANTHER" id="PTHR30313">
    <property type="entry name" value="DNA PRIMASE"/>
    <property type="match status" value="1"/>
</dbReference>
<evidence type="ECO:0000259" key="5">
    <source>
        <dbReference type="SMART" id="SM00400"/>
    </source>
</evidence>
<dbReference type="SUPFAM" id="SSF57783">
    <property type="entry name" value="Zinc beta-ribbon"/>
    <property type="match status" value="1"/>
</dbReference>
<dbReference type="InterPro" id="IPR050219">
    <property type="entry name" value="DnaG_primase"/>
</dbReference>
<organism evidence="6 7">
    <name type="scientific">Streptomyces catenulae</name>
    <dbReference type="NCBI Taxonomy" id="66875"/>
    <lineage>
        <taxon>Bacteria</taxon>
        <taxon>Bacillati</taxon>
        <taxon>Actinomycetota</taxon>
        <taxon>Actinomycetes</taxon>
        <taxon>Kitasatosporales</taxon>
        <taxon>Streptomycetaceae</taxon>
        <taxon>Streptomyces</taxon>
    </lineage>
</organism>
<keyword evidence="1" id="KW-0479">Metal-binding</keyword>
<dbReference type="EMBL" id="JBEZVI010000002">
    <property type="protein sequence ID" value="MEU3709028.1"/>
    <property type="molecule type" value="Genomic_DNA"/>
</dbReference>
<evidence type="ECO:0000256" key="3">
    <source>
        <dbReference type="ARBA" id="ARBA00022833"/>
    </source>
</evidence>
<dbReference type="Gene3D" id="3.90.580.10">
    <property type="entry name" value="Zinc finger, CHC2-type domain"/>
    <property type="match status" value="1"/>
</dbReference>
<dbReference type="RefSeq" id="WP_245655079.1">
    <property type="nucleotide sequence ID" value="NZ_JBEZVI010000002.1"/>
</dbReference>
<gene>
    <name evidence="6" type="ORF">AB0E61_02895</name>
</gene>
<evidence type="ECO:0000256" key="1">
    <source>
        <dbReference type="ARBA" id="ARBA00022723"/>
    </source>
</evidence>
<feature type="region of interest" description="Disordered" evidence="4">
    <location>
        <begin position="97"/>
        <end position="131"/>
    </location>
</feature>
<proteinExistence type="predicted"/>
<dbReference type="PANTHER" id="PTHR30313:SF2">
    <property type="entry name" value="DNA PRIMASE"/>
    <property type="match status" value="1"/>
</dbReference>
<evidence type="ECO:0000313" key="7">
    <source>
        <dbReference type="Proteomes" id="UP001550853"/>
    </source>
</evidence>
<dbReference type="Proteomes" id="UP001550853">
    <property type="component" value="Unassembled WGS sequence"/>
</dbReference>
<dbReference type="InterPro" id="IPR002694">
    <property type="entry name" value="Znf_CHC2"/>
</dbReference>
<keyword evidence="3" id="KW-0862">Zinc</keyword>
<dbReference type="SMART" id="SM00400">
    <property type="entry name" value="ZnF_CHCC"/>
    <property type="match status" value="1"/>
</dbReference>
<evidence type="ECO:0000256" key="4">
    <source>
        <dbReference type="SAM" id="MobiDB-lite"/>
    </source>
</evidence>
<name>A0ABV2YTF8_9ACTN</name>
<keyword evidence="7" id="KW-1185">Reference proteome</keyword>
<sequence>MDDDGPEHEKPALEAVLDHYGVDINSQRAMGMTRCPLHEDNTPSFSYNIDRGLWKCHSCGRGGDAYTLIMEKEGIDFVGARALAASLALATRDVGGGNEHLSGSAYSGRRAVPAGSRHRKGRGGYVPAWRR</sequence>
<protein>
    <submittedName>
        <fullName evidence="6">CHC2 zinc finger domain-containing protein</fullName>
    </submittedName>
</protein>
<dbReference type="InterPro" id="IPR036977">
    <property type="entry name" value="DNA_primase_Znf_CHC2"/>
</dbReference>
<comment type="caution">
    <text evidence="6">The sequence shown here is derived from an EMBL/GenBank/DDBJ whole genome shotgun (WGS) entry which is preliminary data.</text>
</comment>
<evidence type="ECO:0000313" key="6">
    <source>
        <dbReference type="EMBL" id="MEU3709028.1"/>
    </source>
</evidence>
<evidence type="ECO:0000256" key="2">
    <source>
        <dbReference type="ARBA" id="ARBA00022771"/>
    </source>
</evidence>
<accession>A0ABV2YTF8</accession>
<dbReference type="Pfam" id="PF01807">
    <property type="entry name" value="Zn_ribbon_DnaG"/>
    <property type="match status" value="1"/>
</dbReference>
<reference evidence="6 7" key="1">
    <citation type="submission" date="2024-06" db="EMBL/GenBank/DDBJ databases">
        <title>The Natural Products Discovery Center: Release of the First 8490 Sequenced Strains for Exploring Actinobacteria Biosynthetic Diversity.</title>
        <authorList>
            <person name="Kalkreuter E."/>
            <person name="Kautsar S.A."/>
            <person name="Yang D."/>
            <person name="Bader C.D."/>
            <person name="Teijaro C.N."/>
            <person name="Fluegel L."/>
            <person name="Davis C.M."/>
            <person name="Simpson J.R."/>
            <person name="Lauterbach L."/>
            <person name="Steele A.D."/>
            <person name="Gui C."/>
            <person name="Meng S."/>
            <person name="Li G."/>
            <person name="Viehrig K."/>
            <person name="Ye F."/>
            <person name="Su P."/>
            <person name="Kiefer A.F."/>
            <person name="Nichols A."/>
            <person name="Cepeda A.J."/>
            <person name="Yan W."/>
            <person name="Fan B."/>
            <person name="Jiang Y."/>
            <person name="Adhikari A."/>
            <person name="Zheng C.-J."/>
            <person name="Schuster L."/>
            <person name="Cowan T.M."/>
            <person name="Smanski M.J."/>
            <person name="Chevrette M.G."/>
            <person name="De Carvalho L.P.S."/>
            <person name="Shen B."/>
        </authorList>
    </citation>
    <scope>NUCLEOTIDE SEQUENCE [LARGE SCALE GENOMIC DNA]</scope>
    <source>
        <strain evidence="6 7">NPDC033039</strain>
    </source>
</reference>
<feature type="domain" description="Zinc finger CHC2-type" evidence="5">
    <location>
        <begin position="35"/>
        <end position="85"/>
    </location>
</feature>